<name>A0A4Y2GQJ1_ARAVE</name>
<evidence type="ECO:0000259" key="1">
    <source>
        <dbReference type="PROSITE" id="PS50879"/>
    </source>
</evidence>
<dbReference type="InterPro" id="IPR002156">
    <property type="entry name" value="RNaseH_domain"/>
</dbReference>
<dbReference type="EMBL" id="BGPR01001523">
    <property type="protein sequence ID" value="GBM56000.1"/>
    <property type="molecule type" value="Genomic_DNA"/>
</dbReference>
<dbReference type="GO" id="GO:0003676">
    <property type="term" value="F:nucleic acid binding"/>
    <property type="evidence" value="ECO:0007669"/>
    <property type="project" value="InterPro"/>
</dbReference>
<dbReference type="Pfam" id="PF00075">
    <property type="entry name" value="RNase_H"/>
    <property type="match status" value="1"/>
</dbReference>
<dbReference type="InterPro" id="IPR036397">
    <property type="entry name" value="RNaseH_sf"/>
</dbReference>
<dbReference type="AlphaFoldDB" id="A0A4Y2GQJ1"/>
<dbReference type="SUPFAM" id="SSF53098">
    <property type="entry name" value="Ribonuclease H-like"/>
    <property type="match status" value="1"/>
</dbReference>
<keyword evidence="3" id="KW-1185">Reference proteome</keyword>
<comment type="caution">
    <text evidence="2">The sequence shown here is derived from an EMBL/GenBank/DDBJ whole genome shotgun (WGS) entry which is preliminary data.</text>
</comment>
<evidence type="ECO:0000313" key="3">
    <source>
        <dbReference type="Proteomes" id="UP000499080"/>
    </source>
</evidence>
<dbReference type="InterPro" id="IPR012337">
    <property type="entry name" value="RNaseH-like_sf"/>
</dbReference>
<dbReference type="Gene3D" id="3.30.420.10">
    <property type="entry name" value="Ribonuclease H-like superfamily/Ribonuclease H"/>
    <property type="match status" value="1"/>
</dbReference>
<evidence type="ECO:0000313" key="2">
    <source>
        <dbReference type="EMBL" id="GBM56000.1"/>
    </source>
</evidence>
<dbReference type="GO" id="GO:0004523">
    <property type="term" value="F:RNA-DNA hybrid ribonuclease activity"/>
    <property type="evidence" value="ECO:0007669"/>
    <property type="project" value="InterPro"/>
</dbReference>
<gene>
    <name evidence="2" type="ORF">AVEN_45145_1</name>
</gene>
<sequence length="147" mass="16428">MKNWGVLDIESHSDHKYIYLKLKIEDLPEADFFLKSKYGQGHTNSVFQAELAAIQYAANWAVSENSNINIYTDSLSSILALQSASSRSNFVNKAKSDLYGAKNMVSLSWVRAHVGIQGNELAHQQAKLSISIGEELRIPAPRSFLNR</sequence>
<dbReference type="PROSITE" id="PS50879">
    <property type="entry name" value="RNASE_H_1"/>
    <property type="match status" value="1"/>
</dbReference>
<dbReference type="Proteomes" id="UP000499080">
    <property type="component" value="Unassembled WGS sequence"/>
</dbReference>
<proteinExistence type="predicted"/>
<dbReference type="CDD" id="cd09276">
    <property type="entry name" value="Rnase_HI_RT_non_LTR"/>
    <property type="match status" value="1"/>
</dbReference>
<protein>
    <recommendedName>
        <fullName evidence="1">RNase H type-1 domain-containing protein</fullName>
    </recommendedName>
</protein>
<feature type="domain" description="RNase H type-1" evidence="1">
    <location>
        <begin position="1"/>
        <end position="131"/>
    </location>
</feature>
<organism evidence="2 3">
    <name type="scientific">Araneus ventricosus</name>
    <name type="common">Orbweaver spider</name>
    <name type="synonym">Epeira ventricosa</name>
    <dbReference type="NCBI Taxonomy" id="182803"/>
    <lineage>
        <taxon>Eukaryota</taxon>
        <taxon>Metazoa</taxon>
        <taxon>Ecdysozoa</taxon>
        <taxon>Arthropoda</taxon>
        <taxon>Chelicerata</taxon>
        <taxon>Arachnida</taxon>
        <taxon>Araneae</taxon>
        <taxon>Araneomorphae</taxon>
        <taxon>Entelegynae</taxon>
        <taxon>Araneoidea</taxon>
        <taxon>Araneidae</taxon>
        <taxon>Araneus</taxon>
    </lineage>
</organism>
<reference evidence="2 3" key="1">
    <citation type="journal article" date="2019" name="Sci. Rep.">
        <title>Orb-weaving spider Araneus ventricosus genome elucidates the spidroin gene catalogue.</title>
        <authorList>
            <person name="Kono N."/>
            <person name="Nakamura H."/>
            <person name="Ohtoshi R."/>
            <person name="Moran D.A.P."/>
            <person name="Shinohara A."/>
            <person name="Yoshida Y."/>
            <person name="Fujiwara M."/>
            <person name="Mori M."/>
            <person name="Tomita M."/>
            <person name="Arakawa K."/>
        </authorList>
    </citation>
    <scope>NUCLEOTIDE SEQUENCE [LARGE SCALE GENOMIC DNA]</scope>
</reference>
<dbReference type="OrthoDB" id="6514649at2759"/>
<accession>A0A4Y2GQJ1</accession>